<reference evidence="2" key="1">
    <citation type="journal article" date="2016" name="Nature">
        <title>Genome evolution in the allotetraploid frog Xenopus laevis.</title>
        <authorList>
            <person name="Session A.M."/>
            <person name="Uno Y."/>
            <person name="Kwon T."/>
            <person name="Chapman J.A."/>
            <person name="Toyoda A."/>
            <person name="Takahashi S."/>
            <person name="Fukui A."/>
            <person name="Hikosaka A."/>
            <person name="Suzuki A."/>
            <person name="Kondo M."/>
            <person name="van Heeringen S.J."/>
            <person name="Quigley I."/>
            <person name="Heinz S."/>
            <person name="Ogino H."/>
            <person name="Ochi H."/>
            <person name="Hellsten U."/>
            <person name="Lyons J.B."/>
            <person name="Simakov O."/>
            <person name="Putnam N."/>
            <person name="Stites J."/>
            <person name="Kuroki Y."/>
            <person name="Tanaka T."/>
            <person name="Michiue T."/>
            <person name="Watanabe M."/>
            <person name="Bogdanovic O."/>
            <person name="Lister R."/>
            <person name="Georgiou G."/>
            <person name="Paranjpe S.S."/>
            <person name="van Kruijsbergen I."/>
            <person name="Shu S."/>
            <person name="Carlson J."/>
            <person name="Kinoshita T."/>
            <person name="Ohta Y."/>
            <person name="Mawaribuchi S."/>
            <person name="Jenkins J."/>
            <person name="Grimwood J."/>
            <person name="Schmutz J."/>
            <person name="Mitros T."/>
            <person name="Mozaffari S.V."/>
            <person name="Suzuki Y."/>
            <person name="Haramoto Y."/>
            <person name="Yamamoto T.S."/>
            <person name="Takagi C."/>
            <person name="Heald R."/>
            <person name="Miller K."/>
            <person name="Haudenschild C."/>
            <person name="Kitzman J."/>
            <person name="Nakayama T."/>
            <person name="Izutsu Y."/>
            <person name="Robert J."/>
            <person name="Fortriede J."/>
            <person name="Burns K."/>
            <person name="Lotay V."/>
            <person name="Karimi K."/>
            <person name="Yasuoka Y."/>
            <person name="Dichmann D.S."/>
            <person name="Flajnik M.F."/>
            <person name="Houston D.W."/>
            <person name="Shendure J."/>
            <person name="DuPasquier L."/>
            <person name="Vize P.D."/>
            <person name="Zorn A.M."/>
            <person name="Ito M."/>
            <person name="Marcotte E.M."/>
            <person name="Wallingford J.B."/>
            <person name="Ito Y."/>
            <person name="Asashima M."/>
            <person name="Ueno N."/>
            <person name="Matsuda Y."/>
            <person name="Veenstra G.J."/>
            <person name="Fujiyama A."/>
            <person name="Harland R.M."/>
            <person name="Taira M."/>
            <person name="Rokhsar D.S."/>
        </authorList>
    </citation>
    <scope>NUCLEOTIDE SEQUENCE [LARGE SCALE GENOMIC DNA]</scope>
    <source>
        <strain evidence="2">J</strain>
    </source>
</reference>
<sequence length="179" mass="19077">MDRERKGSPDPGGTQDLAQTFLKVPTASCDRQLVDRLSDGEDTGERNLGLAVSDESVGAINGSNPAPSSSLCEEMSEVTSELRPAVSTESESTSIVVESDGFMHPGATRIEAQALRPSASKTYSSVLVSPELKSLSLRPQGSTLRRDYKDFGLIPIRRKQSEAFISPGSCVAKSKMAAN</sequence>
<organism evidence="1 2">
    <name type="scientific">Xenopus laevis</name>
    <name type="common">African clawed frog</name>
    <dbReference type="NCBI Taxonomy" id="8355"/>
    <lineage>
        <taxon>Eukaryota</taxon>
        <taxon>Metazoa</taxon>
        <taxon>Chordata</taxon>
        <taxon>Craniata</taxon>
        <taxon>Vertebrata</taxon>
        <taxon>Euteleostomi</taxon>
        <taxon>Amphibia</taxon>
        <taxon>Batrachia</taxon>
        <taxon>Anura</taxon>
        <taxon>Pipoidea</taxon>
        <taxon>Pipidae</taxon>
        <taxon>Xenopodinae</taxon>
        <taxon>Xenopus</taxon>
        <taxon>Xenopus</taxon>
    </lineage>
</organism>
<gene>
    <name evidence="1" type="ORF">XELAEV_18037411mg</name>
</gene>
<dbReference type="Proteomes" id="UP000694892">
    <property type="component" value="Chromosome 7S"/>
</dbReference>
<protein>
    <submittedName>
        <fullName evidence="1">Uncharacterized protein</fullName>
    </submittedName>
</protein>
<evidence type="ECO:0000313" key="2">
    <source>
        <dbReference type="Proteomes" id="UP000694892"/>
    </source>
</evidence>
<name>A0A974HAE5_XENLA</name>
<dbReference type="EMBL" id="CM004479">
    <property type="protein sequence ID" value="OCT70490.1"/>
    <property type="molecule type" value="Genomic_DNA"/>
</dbReference>
<feature type="non-terminal residue" evidence="1">
    <location>
        <position position="179"/>
    </location>
</feature>
<dbReference type="AlphaFoldDB" id="A0A974HAE5"/>
<proteinExistence type="predicted"/>
<evidence type="ECO:0000313" key="1">
    <source>
        <dbReference type="EMBL" id="OCT70490.1"/>
    </source>
</evidence>
<accession>A0A974HAE5</accession>